<dbReference type="AlphaFoldDB" id="A0A212JSA9"/>
<dbReference type="PANTHER" id="PTHR36111">
    <property type="entry name" value="INNER MEMBRANE PROTEIN-RELATED"/>
    <property type="match status" value="1"/>
</dbReference>
<dbReference type="EMBL" id="FLUN01000001">
    <property type="protein sequence ID" value="SBW02228.1"/>
    <property type="molecule type" value="Genomic_DNA"/>
</dbReference>
<keyword evidence="1" id="KW-1133">Transmembrane helix</keyword>
<protein>
    <recommendedName>
        <fullName evidence="3">DUF554 domain-containing protein</fullName>
    </recommendedName>
</protein>
<name>A0A212JSA9_9FIRM</name>
<sequence>MPIGLMVDCTGVLLGGLAGAALGPRLSPRVSRNLTVVLGFSSMAIGVNSIVKASAMMPVVIAVIFGSLIGELLDLETRIMAVSRKIVRRLPHREGALDMERFITVVVLFCASGFGIYGALMEGMSGNASILLFKAVLDSCTAAVFAVTLGVAVALVAFPMVAVLGSLFLAAGLLAPHVTPSMLQDFMACGGVLTLAAGLRVSGIKSAPIANMIPALALALPASAAWTALMG</sequence>
<feature type="transmembrane region" description="Helical" evidence="1">
    <location>
        <begin position="141"/>
        <end position="174"/>
    </location>
</feature>
<proteinExistence type="predicted"/>
<organism evidence="2">
    <name type="scientific">uncultured Eubacteriales bacterium</name>
    <dbReference type="NCBI Taxonomy" id="172733"/>
    <lineage>
        <taxon>Bacteria</taxon>
        <taxon>Bacillati</taxon>
        <taxon>Bacillota</taxon>
        <taxon>Clostridia</taxon>
        <taxon>Eubacteriales</taxon>
        <taxon>environmental samples</taxon>
    </lineage>
</organism>
<evidence type="ECO:0008006" key="3">
    <source>
        <dbReference type="Google" id="ProtNLM"/>
    </source>
</evidence>
<feature type="transmembrane region" description="Helical" evidence="1">
    <location>
        <begin position="186"/>
        <end position="203"/>
    </location>
</feature>
<feature type="transmembrane region" description="Helical" evidence="1">
    <location>
        <begin position="57"/>
        <end position="81"/>
    </location>
</feature>
<dbReference type="Pfam" id="PF04474">
    <property type="entry name" value="DUF554"/>
    <property type="match status" value="1"/>
</dbReference>
<keyword evidence="1" id="KW-0472">Membrane</keyword>
<feature type="transmembrane region" description="Helical" evidence="1">
    <location>
        <begin position="102"/>
        <end position="121"/>
    </location>
</feature>
<dbReference type="PANTHER" id="PTHR36111:SF2">
    <property type="entry name" value="INNER MEMBRANE PROTEIN"/>
    <property type="match status" value="1"/>
</dbReference>
<keyword evidence="1" id="KW-0812">Transmembrane</keyword>
<evidence type="ECO:0000256" key="1">
    <source>
        <dbReference type="SAM" id="Phobius"/>
    </source>
</evidence>
<evidence type="ECO:0000313" key="2">
    <source>
        <dbReference type="EMBL" id="SBW02228.1"/>
    </source>
</evidence>
<reference evidence="2" key="1">
    <citation type="submission" date="2016-04" db="EMBL/GenBank/DDBJ databases">
        <authorList>
            <person name="Evans L.H."/>
            <person name="Alamgir A."/>
            <person name="Owens N."/>
            <person name="Weber N.D."/>
            <person name="Virtaneva K."/>
            <person name="Barbian K."/>
            <person name="Babar A."/>
            <person name="Rosenke K."/>
        </authorList>
    </citation>
    <scope>NUCLEOTIDE SEQUENCE</scope>
    <source>
        <strain evidence="2">86</strain>
    </source>
</reference>
<accession>A0A212JSA9</accession>
<gene>
    <name evidence="2" type="ORF">KL86CLO1_11613</name>
</gene>
<feature type="transmembrane region" description="Helical" evidence="1">
    <location>
        <begin position="209"/>
        <end position="229"/>
    </location>
</feature>
<dbReference type="InterPro" id="IPR007563">
    <property type="entry name" value="DUF554"/>
</dbReference>